<dbReference type="SMART" id="SM00283">
    <property type="entry name" value="MA"/>
    <property type="match status" value="1"/>
</dbReference>
<comment type="similarity">
    <text evidence="3">Belongs to the methyl-accepting chemotaxis (MCP) protein family.</text>
</comment>
<evidence type="ECO:0000313" key="10">
    <source>
        <dbReference type="Proteomes" id="UP000265955"/>
    </source>
</evidence>
<keyword evidence="6" id="KW-0472">Membrane</keyword>
<dbReference type="OrthoDB" id="9763018at2"/>
<keyword evidence="2" id="KW-0488">Methylation</keyword>
<evidence type="ECO:0000256" key="5">
    <source>
        <dbReference type="SAM" id="Coils"/>
    </source>
</evidence>
<dbReference type="InterPro" id="IPR051310">
    <property type="entry name" value="MCP_chemotaxis"/>
</dbReference>
<dbReference type="SUPFAM" id="SSF58104">
    <property type="entry name" value="Methyl-accepting chemotaxis protein (MCP) signaling domain"/>
    <property type="match status" value="1"/>
</dbReference>
<dbReference type="InterPro" id="IPR024478">
    <property type="entry name" value="HlyB_4HB_MCP"/>
</dbReference>
<dbReference type="CDD" id="cd06225">
    <property type="entry name" value="HAMP"/>
    <property type="match status" value="1"/>
</dbReference>
<evidence type="ECO:0000259" key="7">
    <source>
        <dbReference type="PROSITE" id="PS50111"/>
    </source>
</evidence>
<protein>
    <submittedName>
        <fullName evidence="9">HAMP domain-containing protein</fullName>
    </submittedName>
</protein>
<dbReference type="SMART" id="SM00304">
    <property type="entry name" value="HAMP"/>
    <property type="match status" value="1"/>
</dbReference>
<evidence type="ECO:0000256" key="2">
    <source>
        <dbReference type="ARBA" id="ARBA00022481"/>
    </source>
</evidence>
<dbReference type="PANTHER" id="PTHR43531">
    <property type="entry name" value="PROTEIN ICFG"/>
    <property type="match status" value="1"/>
</dbReference>
<evidence type="ECO:0000259" key="8">
    <source>
        <dbReference type="PROSITE" id="PS50885"/>
    </source>
</evidence>
<dbReference type="InterPro" id="IPR004089">
    <property type="entry name" value="MCPsignal_dom"/>
</dbReference>
<feature type="transmembrane region" description="Helical" evidence="6">
    <location>
        <begin position="13"/>
        <end position="33"/>
    </location>
</feature>
<dbReference type="Pfam" id="PF00672">
    <property type="entry name" value="HAMP"/>
    <property type="match status" value="1"/>
</dbReference>
<dbReference type="Gene3D" id="1.10.287.950">
    <property type="entry name" value="Methyl-accepting chemotaxis protein"/>
    <property type="match status" value="1"/>
</dbReference>
<comment type="subcellular location">
    <subcellularLocation>
        <location evidence="1">Membrane</location>
    </subcellularLocation>
</comment>
<feature type="domain" description="Methyl-accepting transducer" evidence="7">
    <location>
        <begin position="270"/>
        <end position="499"/>
    </location>
</feature>
<dbReference type="Proteomes" id="UP000265955">
    <property type="component" value="Unassembled WGS sequence"/>
</dbReference>
<keyword evidence="6" id="KW-0812">Transmembrane</keyword>
<dbReference type="PROSITE" id="PS50111">
    <property type="entry name" value="CHEMOTAXIS_TRANSDUC_2"/>
    <property type="match status" value="1"/>
</dbReference>
<dbReference type="InterPro" id="IPR047347">
    <property type="entry name" value="YvaQ-like_sensor"/>
</dbReference>
<keyword evidence="4" id="KW-0807">Transducer</keyword>
<dbReference type="InterPro" id="IPR004090">
    <property type="entry name" value="Chemotax_Me-accpt_rcpt"/>
</dbReference>
<dbReference type="GO" id="GO:0007165">
    <property type="term" value="P:signal transduction"/>
    <property type="evidence" value="ECO:0007669"/>
    <property type="project" value="UniProtKB-KW"/>
</dbReference>
<comment type="caution">
    <text evidence="9">The sequence shown here is derived from an EMBL/GenBank/DDBJ whole genome shotgun (WGS) entry which is preliminary data.</text>
</comment>
<evidence type="ECO:0000313" key="9">
    <source>
        <dbReference type="EMBL" id="RJF92698.1"/>
    </source>
</evidence>
<evidence type="ECO:0000256" key="1">
    <source>
        <dbReference type="ARBA" id="ARBA00004370"/>
    </source>
</evidence>
<gene>
    <name evidence="9" type="ORF">D3871_29405</name>
</gene>
<dbReference type="EMBL" id="QYUO01000003">
    <property type="protein sequence ID" value="RJF92698.1"/>
    <property type="molecule type" value="Genomic_DNA"/>
</dbReference>
<evidence type="ECO:0000256" key="3">
    <source>
        <dbReference type="ARBA" id="ARBA00029447"/>
    </source>
</evidence>
<proteinExistence type="inferred from homology"/>
<dbReference type="CDD" id="cd11386">
    <property type="entry name" value="MCP_signal"/>
    <property type="match status" value="1"/>
</dbReference>
<dbReference type="GO" id="GO:0006935">
    <property type="term" value="P:chemotaxis"/>
    <property type="evidence" value="ECO:0007669"/>
    <property type="project" value="InterPro"/>
</dbReference>
<keyword evidence="6" id="KW-1133">Transmembrane helix</keyword>
<dbReference type="RefSeq" id="WP_119772689.1">
    <property type="nucleotide sequence ID" value="NZ_QYUO01000003.1"/>
</dbReference>
<dbReference type="InterPro" id="IPR003660">
    <property type="entry name" value="HAMP_dom"/>
</dbReference>
<feature type="domain" description="HAMP" evidence="8">
    <location>
        <begin position="213"/>
        <end position="265"/>
    </location>
</feature>
<keyword evidence="10" id="KW-1185">Reference proteome</keyword>
<dbReference type="Pfam" id="PF12729">
    <property type="entry name" value="4HB_MCP_1"/>
    <property type="match status" value="1"/>
</dbReference>
<accession>A0A3A3FJY5</accession>
<dbReference type="GO" id="GO:0005886">
    <property type="term" value="C:plasma membrane"/>
    <property type="evidence" value="ECO:0007669"/>
    <property type="project" value="TreeGrafter"/>
</dbReference>
<dbReference type="Pfam" id="PF00015">
    <property type="entry name" value="MCPsignal"/>
    <property type="match status" value="1"/>
</dbReference>
<name>A0A3A3FJY5_9BURK</name>
<evidence type="ECO:0000256" key="4">
    <source>
        <dbReference type="PROSITE-ProRule" id="PRU00284"/>
    </source>
</evidence>
<dbReference type="CDD" id="cd19411">
    <property type="entry name" value="MCP2201-like_sensor"/>
    <property type="match status" value="1"/>
</dbReference>
<dbReference type="FunFam" id="1.10.287.950:FF:000001">
    <property type="entry name" value="Methyl-accepting chemotaxis sensory transducer"/>
    <property type="match status" value="1"/>
</dbReference>
<evidence type="ECO:0000256" key="6">
    <source>
        <dbReference type="SAM" id="Phobius"/>
    </source>
</evidence>
<keyword evidence="5" id="KW-0175">Coiled coil</keyword>
<organism evidence="9 10">
    <name type="scientific">Noviherbaspirillum saxi</name>
    <dbReference type="NCBI Taxonomy" id="2320863"/>
    <lineage>
        <taxon>Bacteria</taxon>
        <taxon>Pseudomonadati</taxon>
        <taxon>Pseudomonadota</taxon>
        <taxon>Betaproteobacteria</taxon>
        <taxon>Burkholderiales</taxon>
        <taxon>Oxalobacteraceae</taxon>
        <taxon>Noviherbaspirillum</taxon>
    </lineage>
</organism>
<dbReference type="PROSITE" id="PS50885">
    <property type="entry name" value="HAMP"/>
    <property type="match status" value="1"/>
</dbReference>
<dbReference type="PRINTS" id="PR00260">
    <property type="entry name" value="CHEMTRNSDUCR"/>
</dbReference>
<reference evidence="10" key="1">
    <citation type="submission" date="2018-09" db="EMBL/GenBank/DDBJ databases">
        <authorList>
            <person name="Zhu H."/>
        </authorList>
    </citation>
    <scope>NUCLEOTIDE SEQUENCE [LARGE SCALE GENOMIC DNA]</scope>
    <source>
        <strain evidence="10">K1R23-30</strain>
    </source>
</reference>
<feature type="coiled-coil region" evidence="5">
    <location>
        <begin position="470"/>
        <end position="508"/>
    </location>
</feature>
<dbReference type="AlphaFoldDB" id="A0A3A3FJY5"/>
<dbReference type="GO" id="GO:0004888">
    <property type="term" value="F:transmembrane signaling receptor activity"/>
    <property type="evidence" value="ECO:0007669"/>
    <property type="project" value="InterPro"/>
</dbReference>
<sequence length="533" mass="57337">MKWFYDLRIATKLVVAIAAVLCLTVLLGAVSLYRMGSINQASSEQVDKWLPGVKTILLLRGNLGEFRRWELSHLINTTEPTMAFAEKRLADLSAALKRDREAYARLLSSPEEQALYAELTTMFDQFMVEHQKFLVLSRQNSKDEAKTFIVGESSRLLGEMTARINKLVDINAEGGNAAHRRAQDTYTMSLIWMLCLIGATVVSGILLALWIARIISSPLKFAVVTARRVAAGDLTAIIEVRSKDETGQLMQALRDMNDGLVRIVSDVRASTDTIATASGEIASGNLDLSSRSEAQASSLQQTAASMEQLTATVKQNADNATQANQLAINASGVAAKGGEVVSQVVDTMASINDSSRKIVDIISVIDGIAFQTNILALNAAVEAARAGEQGRGFAVVASEVRSLAQRSAAAAKEIKTLIGDSVDKTEAGSRLVGQAGKTMDEVVSSVLRVTDIIGEITTASREQRTGIEQINQAIAQMDQTTQQNAALVEQASAAAEAMQEQASKLVDVVKVFKLDNAEAMPHMGMMVYHSAAM</sequence>
<dbReference type="PANTHER" id="PTHR43531:SF14">
    <property type="entry name" value="METHYL-ACCEPTING CHEMOTAXIS PROTEIN I-RELATED"/>
    <property type="match status" value="1"/>
</dbReference>
<feature type="transmembrane region" description="Helical" evidence="6">
    <location>
        <begin position="190"/>
        <end position="212"/>
    </location>
</feature>